<keyword evidence="5" id="KW-1185">Reference proteome</keyword>
<dbReference type="Gene3D" id="1.10.1370.30">
    <property type="match status" value="1"/>
</dbReference>
<dbReference type="GO" id="GO:0004181">
    <property type="term" value="F:metallocarboxypeptidase activity"/>
    <property type="evidence" value="ECO:0007669"/>
    <property type="project" value="UniProtKB-UniRule"/>
</dbReference>
<dbReference type="SUPFAM" id="SSF55486">
    <property type="entry name" value="Metalloproteases ('zincins'), catalytic domain"/>
    <property type="match status" value="1"/>
</dbReference>
<dbReference type="InterPro" id="IPR001333">
    <property type="entry name" value="Peptidase_M32_Taq"/>
</dbReference>
<feature type="binding site" evidence="2">
    <location>
        <position position="271"/>
    </location>
    <ligand>
        <name>Zn(2+)</name>
        <dbReference type="ChEBI" id="CHEBI:29105"/>
        <note>catalytic</note>
    </ligand>
</feature>
<dbReference type="CDD" id="cd06460">
    <property type="entry name" value="M32_Taq"/>
    <property type="match status" value="1"/>
</dbReference>
<dbReference type="EC" id="3.4.17.19" evidence="1"/>
<dbReference type="Pfam" id="PF02074">
    <property type="entry name" value="Peptidase_M32"/>
    <property type="match status" value="1"/>
</dbReference>
<evidence type="ECO:0000256" key="1">
    <source>
        <dbReference type="PIRNR" id="PIRNR006615"/>
    </source>
</evidence>
<organism evidence="4 5">
    <name type="scientific">Chitinophaga costaii</name>
    <dbReference type="NCBI Taxonomy" id="1335309"/>
    <lineage>
        <taxon>Bacteria</taxon>
        <taxon>Pseudomonadati</taxon>
        <taxon>Bacteroidota</taxon>
        <taxon>Chitinophagia</taxon>
        <taxon>Chitinophagales</taxon>
        <taxon>Chitinophagaceae</taxon>
        <taxon>Chitinophaga</taxon>
    </lineage>
</organism>
<comment type="function">
    <text evidence="1">Broad specificity carboxypetidase that releases amino acids sequentially from the C-terminus, including neutral, aromatic, polar and basic residues.</text>
</comment>
<keyword evidence="1" id="KW-0482">Metalloprotease</keyword>
<dbReference type="EMBL" id="FMAR01000003">
    <property type="protein sequence ID" value="SCC12431.1"/>
    <property type="molecule type" value="Genomic_DNA"/>
</dbReference>
<protein>
    <recommendedName>
        <fullName evidence="1">Metal-dependent carboxypeptidase</fullName>
        <ecNumber evidence="1">3.4.17.19</ecNumber>
    </recommendedName>
</protein>
<evidence type="ECO:0000313" key="5">
    <source>
        <dbReference type="Proteomes" id="UP000242818"/>
    </source>
</evidence>
<dbReference type="GO" id="GO:0046872">
    <property type="term" value="F:metal ion binding"/>
    <property type="evidence" value="ECO:0007669"/>
    <property type="project" value="UniProtKB-KW"/>
</dbReference>
<sequence>MQIRTATTALYDDFKTKMQKIADVQMASAVLGWDQETYLPEKGAGFRGQQITTLSSIAHELATETALGDLLRELRQRDDLDAIAHRNVDLAFEDYEKHLKYPAPFVSAMSQATNACYHAWIKARKANDYQLFAPELASMVSLKKQEADLLGYTTHPYNALLNEYEKGATVNMLDTIFGEVKTAMTDLLRQISARPQVSKALLHKTYPKKLQWQFGMHLLQAMGFDLLAGRQDISEHPFTTSFNPKDVRVTTRVDEQDFGNMTWSCIHEGGHALYEQGLPTSQYGLPCGEAASLGIHESQSRLWENNIGRSKDFWHFHYPTLQALFPENLQGHSLTEFYHAINQVQPSLIRTEADELTYHSHIMIRYEIEKALIDGSLTVKDLSATWNQYYQQFLGVSVPSDTQGVLQDIHWSHGSFGYFPTYSLGSFYAAQFMAAAKRQLPGLDAQIHQGNYTRLLQWLRQEIHEHGRFYTSNELCKKVTGETLAFKYFLSYAQEKYREIYR</sequence>
<comment type="catalytic activity">
    <reaction evidence="1">
        <text>Release of a C-terminal amino acid with broad specificity, except for -Pro.</text>
        <dbReference type="EC" id="3.4.17.19"/>
    </reaction>
</comment>
<keyword evidence="1" id="KW-0645">Protease</keyword>
<feature type="binding site" evidence="2">
    <location>
        <position position="297"/>
    </location>
    <ligand>
        <name>Zn(2+)</name>
        <dbReference type="ChEBI" id="CHEBI:29105"/>
        <note>catalytic</note>
    </ligand>
</feature>
<accession>A0A1C4BZX9</accession>
<keyword evidence="1" id="KW-0378">Hydrolase</keyword>
<dbReference type="PRINTS" id="PR00998">
    <property type="entry name" value="CRBOXYPTASET"/>
</dbReference>
<reference evidence="4 5" key="1">
    <citation type="submission" date="2016-08" db="EMBL/GenBank/DDBJ databases">
        <authorList>
            <person name="Seilhamer J.J."/>
        </authorList>
    </citation>
    <scope>NUCLEOTIDE SEQUENCE [LARGE SCALE GENOMIC DNA]</scope>
    <source>
        <strain evidence="4 5">A37T2</strain>
    </source>
</reference>
<keyword evidence="2" id="KW-0862">Zinc</keyword>
<dbReference type="PIRSF" id="PIRSF006615">
    <property type="entry name" value="Zn_crbxpep_Taq"/>
    <property type="match status" value="1"/>
</dbReference>
<feature type="active site" description="Proton donor/acceptor" evidence="3">
    <location>
        <position position="268"/>
    </location>
</feature>
<dbReference type="OrthoDB" id="9772308at2"/>
<name>A0A1C4BZX9_9BACT</name>
<comment type="cofactor">
    <cofactor evidence="2">
        <name>Zn(2+)</name>
        <dbReference type="ChEBI" id="CHEBI:29105"/>
    </cofactor>
    <text evidence="2">Binds 1 zinc ion per subunit.</text>
</comment>
<evidence type="ECO:0000256" key="2">
    <source>
        <dbReference type="PIRSR" id="PIRSR006615-1"/>
    </source>
</evidence>
<dbReference type="PANTHER" id="PTHR34217">
    <property type="entry name" value="METAL-DEPENDENT CARBOXYPEPTIDASE"/>
    <property type="match status" value="1"/>
</dbReference>
<keyword evidence="1 2" id="KW-0479">Metal-binding</keyword>
<dbReference type="GO" id="GO:0006508">
    <property type="term" value="P:proteolysis"/>
    <property type="evidence" value="ECO:0007669"/>
    <property type="project" value="UniProtKB-UniRule"/>
</dbReference>
<feature type="binding site" evidence="2">
    <location>
        <position position="267"/>
    </location>
    <ligand>
        <name>Zn(2+)</name>
        <dbReference type="ChEBI" id="CHEBI:29105"/>
        <note>catalytic</note>
    </ligand>
</feature>
<dbReference type="RefSeq" id="WP_089710392.1">
    <property type="nucleotide sequence ID" value="NZ_FMAR01000003.1"/>
</dbReference>
<dbReference type="PROSITE" id="PS52034">
    <property type="entry name" value="PEPTIDASE_M32"/>
    <property type="match status" value="1"/>
</dbReference>
<dbReference type="PANTHER" id="PTHR34217:SF1">
    <property type="entry name" value="CARBOXYPEPTIDASE 1"/>
    <property type="match status" value="1"/>
</dbReference>
<dbReference type="Proteomes" id="UP000242818">
    <property type="component" value="Unassembled WGS sequence"/>
</dbReference>
<keyword evidence="1 4" id="KW-0121">Carboxypeptidase</keyword>
<dbReference type="STRING" id="1335309.GA0116948_103335"/>
<comment type="similarity">
    <text evidence="1">Belongs to the peptidase M32 family.</text>
</comment>
<evidence type="ECO:0000313" key="4">
    <source>
        <dbReference type="EMBL" id="SCC12431.1"/>
    </source>
</evidence>
<proteinExistence type="inferred from homology"/>
<gene>
    <name evidence="4" type="ORF">GA0116948_103335</name>
</gene>
<dbReference type="AlphaFoldDB" id="A0A1C4BZX9"/>
<evidence type="ECO:0000256" key="3">
    <source>
        <dbReference type="PIRSR" id="PIRSR006615-2"/>
    </source>
</evidence>